<sequence>MQIYKNLIENDTKIYTTLANTSAFIFQHFENLNWAGFYINEDEKLYLHAFQGKIACTEILFNRGVCGYAARTKEPVVVDNVHTFPDHIACDENSKSEMVIPLIVKGKLFGVLDIDAPIEKRFDKKTQEQLLIIAKILEEKLTNLL</sequence>
<dbReference type="GO" id="GO:0005829">
    <property type="term" value="C:cytosol"/>
    <property type="evidence" value="ECO:0007669"/>
    <property type="project" value="TreeGrafter"/>
</dbReference>
<evidence type="ECO:0000256" key="1">
    <source>
        <dbReference type="ARBA" id="ARBA00038454"/>
    </source>
</evidence>
<dbReference type="InterPro" id="IPR029016">
    <property type="entry name" value="GAF-like_dom_sf"/>
</dbReference>
<comment type="similarity">
    <text evidence="1">Belongs to the free Met sulfoxide reductase family.</text>
</comment>
<dbReference type="eggNOG" id="COG1956">
    <property type="taxonomic scope" value="Bacteria"/>
</dbReference>
<evidence type="ECO:0000259" key="2">
    <source>
        <dbReference type="Pfam" id="PF13185"/>
    </source>
</evidence>
<accession>F9UKR4</accession>
<dbReference type="PANTHER" id="PTHR21021">
    <property type="entry name" value="GAF/PUTATIVE CYTOSKELETAL PROTEIN"/>
    <property type="match status" value="1"/>
</dbReference>
<evidence type="ECO:0000313" key="4">
    <source>
        <dbReference type="Proteomes" id="UP000004978"/>
    </source>
</evidence>
<dbReference type="AlphaFoldDB" id="F9UKR4"/>
<dbReference type="Proteomes" id="UP000004978">
    <property type="component" value="Unassembled WGS sequence"/>
</dbReference>
<dbReference type="GO" id="GO:0033745">
    <property type="term" value="F:L-methionine-(R)-S-oxide reductase activity"/>
    <property type="evidence" value="ECO:0007669"/>
    <property type="project" value="TreeGrafter"/>
</dbReference>
<dbReference type="SUPFAM" id="SSF55781">
    <property type="entry name" value="GAF domain-like"/>
    <property type="match status" value="1"/>
</dbReference>
<dbReference type="RefSeq" id="WP_006608882.1">
    <property type="nucleotide sequence ID" value="NZ_AFXA01000012.1"/>
</dbReference>
<name>F9UKR4_9BACT</name>
<reference evidence="3 4" key="1">
    <citation type="journal article" date="2013" name="Genome Announc.">
        <title>Genome Sequence of Mycoplasma columbinum Strain SF7.</title>
        <authorList>
            <person name="Guo Z."/>
            <person name="Xu X."/>
            <person name="Zheng Q."/>
            <person name="Li T."/>
            <person name="Kuang S."/>
            <person name="Zhang Z."/>
            <person name="Chen Y."/>
            <person name="Lu X."/>
            <person name="Zhou R."/>
            <person name="Bi D."/>
            <person name="Jin H."/>
        </authorList>
    </citation>
    <scope>NUCLEOTIDE SEQUENCE [LARGE SCALE GENOMIC DNA]</scope>
    <source>
        <strain evidence="3 4">SF7</strain>
    </source>
</reference>
<dbReference type="PANTHER" id="PTHR21021:SF15">
    <property type="entry name" value="FREE METHIONINE-R-SULFOXIDE REDUCTASE"/>
    <property type="match status" value="1"/>
</dbReference>
<comment type="caution">
    <text evidence="3">The sequence shown here is derived from an EMBL/GenBank/DDBJ whole genome shotgun (WGS) entry which is preliminary data.</text>
</comment>
<organism evidence="3 4">
    <name type="scientific">Mycoplasmopsis columbina SF7</name>
    <dbReference type="NCBI Taxonomy" id="1037410"/>
    <lineage>
        <taxon>Bacteria</taxon>
        <taxon>Bacillati</taxon>
        <taxon>Mycoplasmatota</taxon>
        <taxon>Mycoplasmoidales</taxon>
        <taxon>Metamycoplasmataceae</taxon>
        <taxon>Mycoplasmopsis</taxon>
    </lineage>
</organism>
<dbReference type="Pfam" id="PF13185">
    <property type="entry name" value="GAF_2"/>
    <property type="match status" value="1"/>
</dbReference>
<dbReference type="EMBL" id="AFXA01000012">
    <property type="protein sequence ID" value="EGV00020.1"/>
    <property type="molecule type" value="Genomic_DNA"/>
</dbReference>
<dbReference type="FunFam" id="3.30.450.40:FF:000008">
    <property type="entry name" value="GAF domain-containing proteins"/>
    <property type="match status" value="1"/>
</dbReference>
<dbReference type="InterPro" id="IPR051330">
    <property type="entry name" value="Phosphatase_reg/MetRdx"/>
</dbReference>
<protein>
    <recommendedName>
        <fullName evidence="2">GAF domain-containing protein</fullName>
    </recommendedName>
</protein>
<keyword evidence="4" id="KW-1185">Reference proteome</keyword>
<dbReference type="STRING" id="1037410.MCSF7_02412"/>
<dbReference type="InterPro" id="IPR003018">
    <property type="entry name" value="GAF"/>
</dbReference>
<feature type="domain" description="GAF" evidence="2">
    <location>
        <begin position="18"/>
        <end position="135"/>
    </location>
</feature>
<proteinExistence type="inferred from homology"/>
<gene>
    <name evidence="3" type="ORF">MCSF7_02412</name>
</gene>
<dbReference type="Gene3D" id="3.30.450.40">
    <property type="match status" value="1"/>
</dbReference>
<evidence type="ECO:0000313" key="3">
    <source>
        <dbReference type="EMBL" id="EGV00020.1"/>
    </source>
</evidence>